<keyword evidence="4 6" id="KW-0663">Pyridoxal phosphate</keyword>
<keyword evidence="3" id="KW-0210">Decarboxylase</keyword>
<dbReference type="Gene3D" id="3.90.1150.170">
    <property type="match status" value="2"/>
</dbReference>
<evidence type="ECO:0000256" key="6">
    <source>
        <dbReference type="RuleBase" id="RU000382"/>
    </source>
</evidence>
<evidence type="ECO:0000313" key="7">
    <source>
        <dbReference type="EMBL" id="CAB0033009.1"/>
    </source>
</evidence>
<keyword evidence="8" id="KW-1185">Reference proteome</keyword>
<evidence type="ECO:0000256" key="5">
    <source>
        <dbReference type="ARBA" id="ARBA00023239"/>
    </source>
</evidence>
<dbReference type="GO" id="GO:0016831">
    <property type="term" value="F:carboxy-lyase activity"/>
    <property type="evidence" value="ECO:0007669"/>
    <property type="project" value="UniProtKB-KW"/>
</dbReference>
<evidence type="ECO:0000256" key="3">
    <source>
        <dbReference type="ARBA" id="ARBA00022793"/>
    </source>
</evidence>
<evidence type="ECO:0000313" key="8">
    <source>
        <dbReference type="Proteomes" id="UP000479190"/>
    </source>
</evidence>
<dbReference type="Gene3D" id="3.40.640.10">
    <property type="entry name" value="Type I PLP-dependent aspartate aminotransferase-like (Major domain)"/>
    <property type="match status" value="1"/>
</dbReference>
<dbReference type="EMBL" id="CADCXV010000695">
    <property type="protein sequence ID" value="CAB0033009.1"/>
    <property type="molecule type" value="Genomic_DNA"/>
</dbReference>
<dbReference type="OrthoDB" id="392571at2759"/>
<dbReference type="PANTHER" id="PTHR45677:SF13">
    <property type="entry name" value="LP10922P"/>
    <property type="match status" value="1"/>
</dbReference>
<evidence type="ECO:0000256" key="2">
    <source>
        <dbReference type="ARBA" id="ARBA00009533"/>
    </source>
</evidence>
<dbReference type="Proteomes" id="UP000479190">
    <property type="component" value="Unassembled WGS sequence"/>
</dbReference>
<evidence type="ECO:0008006" key="9">
    <source>
        <dbReference type="Google" id="ProtNLM"/>
    </source>
</evidence>
<comment type="similarity">
    <text evidence="2 6">Belongs to the group II decarboxylase family.</text>
</comment>
<evidence type="ECO:0000256" key="4">
    <source>
        <dbReference type="ARBA" id="ARBA00022898"/>
    </source>
</evidence>
<name>A0A6H5I8G3_9HYME</name>
<dbReference type="GO" id="GO:0005737">
    <property type="term" value="C:cytoplasm"/>
    <property type="evidence" value="ECO:0007669"/>
    <property type="project" value="TreeGrafter"/>
</dbReference>
<dbReference type="Pfam" id="PF00282">
    <property type="entry name" value="Pyridoxal_deC"/>
    <property type="match status" value="2"/>
</dbReference>
<sequence length="430" mass="48939">MTILFDLIIKHFLSNYKIQTGSSCLKDFPSNLDEEGVPQNEVKRIASLIVQYSVRTFSPHFHNQLYAGTDIYGLAGAWLTEALNTSQYTYEVAPVFTLLEREIIKRSLELVGYPALPEADGLLAPGGSMSNMYGIVLARYKRFPEIKTKGMSVVPPLAIFTSEDGHYSMTKGAHWLGIGTDNVYKIRVNELGQMDVDDLKEKIHQARNKGCEPFFVNATAGSTVLAAFDPIDKIADVCEEHDIWLHVDVSLRAISRRLLSDQNFTEIHYFLLFFMARVAWEVRYCCRISIATPDALKFWLMWKARGTAGLRKSVDIAMDCANYFYEQIKDRPDFRLVLPEYEGSNICFWYIPPSMQGQEENEEWKNKLNRIAPTIKEKLIKVGSLMIGYTPLPSKNMPNFFRMVVSCQPPPSHSSMDFVINNIVEHGCKL</sequence>
<organism evidence="7 8">
    <name type="scientific">Trichogramma brassicae</name>
    <dbReference type="NCBI Taxonomy" id="86971"/>
    <lineage>
        <taxon>Eukaryota</taxon>
        <taxon>Metazoa</taxon>
        <taxon>Ecdysozoa</taxon>
        <taxon>Arthropoda</taxon>
        <taxon>Hexapoda</taxon>
        <taxon>Insecta</taxon>
        <taxon>Pterygota</taxon>
        <taxon>Neoptera</taxon>
        <taxon>Endopterygota</taxon>
        <taxon>Hymenoptera</taxon>
        <taxon>Apocrita</taxon>
        <taxon>Proctotrupomorpha</taxon>
        <taxon>Chalcidoidea</taxon>
        <taxon>Trichogrammatidae</taxon>
        <taxon>Trichogramma</taxon>
    </lineage>
</organism>
<dbReference type="InterPro" id="IPR002129">
    <property type="entry name" value="PyrdxlP-dep_de-COase"/>
</dbReference>
<gene>
    <name evidence="7" type="ORF">TBRA_LOCUS4932</name>
</gene>
<dbReference type="AlphaFoldDB" id="A0A6H5I8G3"/>
<protein>
    <recommendedName>
        <fullName evidence="9">Glutamate decarboxylase</fullName>
    </recommendedName>
</protein>
<proteinExistence type="inferred from homology"/>
<dbReference type="SUPFAM" id="SSF53383">
    <property type="entry name" value="PLP-dependent transferases"/>
    <property type="match status" value="1"/>
</dbReference>
<reference evidence="7 8" key="1">
    <citation type="submission" date="2020-02" db="EMBL/GenBank/DDBJ databases">
        <authorList>
            <person name="Ferguson B K."/>
        </authorList>
    </citation>
    <scope>NUCLEOTIDE SEQUENCE [LARGE SCALE GENOMIC DNA]</scope>
</reference>
<evidence type="ECO:0000256" key="1">
    <source>
        <dbReference type="ARBA" id="ARBA00001933"/>
    </source>
</evidence>
<dbReference type="GO" id="GO:0019752">
    <property type="term" value="P:carboxylic acid metabolic process"/>
    <property type="evidence" value="ECO:0007669"/>
    <property type="project" value="InterPro"/>
</dbReference>
<dbReference type="InterPro" id="IPR015421">
    <property type="entry name" value="PyrdxlP-dep_Trfase_major"/>
</dbReference>
<dbReference type="GO" id="GO:0030170">
    <property type="term" value="F:pyridoxal phosphate binding"/>
    <property type="evidence" value="ECO:0007669"/>
    <property type="project" value="InterPro"/>
</dbReference>
<accession>A0A6H5I8G3</accession>
<keyword evidence="5 6" id="KW-0456">Lyase</keyword>
<dbReference type="PANTHER" id="PTHR45677">
    <property type="entry name" value="GLUTAMATE DECARBOXYLASE-RELATED"/>
    <property type="match status" value="1"/>
</dbReference>
<dbReference type="InterPro" id="IPR015424">
    <property type="entry name" value="PyrdxlP-dep_Trfase"/>
</dbReference>
<comment type="cofactor">
    <cofactor evidence="1 6">
        <name>pyridoxal 5'-phosphate</name>
        <dbReference type="ChEBI" id="CHEBI:597326"/>
    </cofactor>
</comment>